<feature type="non-terminal residue" evidence="3">
    <location>
        <position position="1"/>
    </location>
</feature>
<evidence type="ECO:0000313" key="3">
    <source>
        <dbReference type="EMBL" id="GMS92294.1"/>
    </source>
</evidence>
<organism evidence="3 4">
    <name type="scientific">Pristionchus entomophagus</name>
    <dbReference type="NCBI Taxonomy" id="358040"/>
    <lineage>
        <taxon>Eukaryota</taxon>
        <taxon>Metazoa</taxon>
        <taxon>Ecdysozoa</taxon>
        <taxon>Nematoda</taxon>
        <taxon>Chromadorea</taxon>
        <taxon>Rhabditida</taxon>
        <taxon>Rhabditina</taxon>
        <taxon>Diplogasteromorpha</taxon>
        <taxon>Diplogasteroidea</taxon>
        <taxon>Neodiplogasteridae</taxon>
        <taxon>Pristionchus</taxon>
    </lineage>
</organism>
<keyword evidence="1" id="KW-0812">Transmembrane</keyword>
<evidence type="ECO:0008006" key="5">
    <source>
        <dbReference type="Google" id="ProtNLM"/>
    </source>
</evidence>
<feature type="signal peptide" evidence="2">
    <location>
        <begin position="1"/>
        <end position="21"/>
    </location>
</feature>
<protein>
    <recommendedName>
        <fullName evidence="5">G protein-coupled receptor</fullName>
    </recommendedName>
</protein>
<keyword evidence="1" id="KW-1133">Transmembrane helix</keyword>
<keyword evidence="2" id="KW-0732">Signal</keyword>
<feature type="transmembrane region" description="Helical" evidence="1">
    <location>
        <begin position="55"/>
        <end position="77"/>
    </location>
</feature>
<dbReference type="Proteomes" id="UP001432027">
    <property type="component" value="Unassembled WGS sequence"/>
</dbReference>
<keyword evidence="1" id="KW-0472">Membrane</keyword>
<proteinExistence type="predicted"/>
<dbReference type="AlphaFoldDB" id="A0AAV5TEA4"/>
<dbReference type="EMBL" id="BTSX01000004">
    <property type="protein sequence ID" value="GMS92294.1"/>
    <property type="molecule type" value="Genomic_DNA"/>
</dbReference>
<keyword evidence="4" id="KW-1185">Reference proteome</keyword>
<evidence type="ECO:0000256" key="1">
    <source>
        <dbReference type="SAM" id="Phobius"/>
    </source>
</evidence>
<evidence type="ECO:0000313" key="4">
    <source>
        <dbReference type="Proteomes" id="UP001432027"/>
    </source>
</evidence>
<reference evidence="3" key="1">
    <citation type="submission" date="2023-10" db="EMBL/GenBank/DDBJ databases">
        <title>Genome assembly of Pristionchus species.</title>
        <authorList>
            <person name="Yoshida K."/>
            <person name="Sommer R.J."/>
        </authorList>
    </citation>
    <scope>NUCLEOTIDE SEQUENCE</scope>
    <source>
        <strain evidence="3">RS0144</strain>
    </source>
</reference>
<gene>
    <name evidence="3" type="ORF">PENTCL1PPCAC_14469</name>
</gene>
<comment type="caution">
    <text evidence="3">The sequence shown here is derived from an EMBL/GenBank/DDBJ whole genome shotgun (WGS) entry which is preliminary data.</text>
</comment>
<feature type="non-terminal residue" evidence="3">
    <location>
        <position position="98"/>
    </location>
</feature>
<evidence type="ECO:0000256" key="2">
    <source>
        <dbReference type="SAM" id="SignalP"/>
    </source>
</evidence>
<feature type="chain" id="PRO_5043517894" description="G protein-coupled receptor" evidence="2">
    <location>
        <begin position="22"/>
        <end position="98"/>
    </location>
</feature>
<sequence>LYGTLQSTVLVVLSLITFSGSDTCISRQVRSWLDHCDAFKEYVQRIHSGNLDTDIIGYSIFIGVSSFVFSIICGAAYNTHFKLFQTFREQRKQLIEPT</sequence>
<accession>A0AAV5TEA4</accession>
<name>A0AAV5TEA4_9BILA</name>